<name>A0A381DHK4_9BACT</name>
<dbReference type="Gene3D" id="1.20.120.1630">
    <property type="match status" value="1"/>
</dbReference>
<dbReference type="PANTHER" id="PTHR43847:SF1">
    <property type="entry name" value="BLL3993 PROTEIN"/>
    <property type="match status" value="1"/>
</dbReference>
<proteinExistence type="predicted"/>
<evidence type="ECO:0000256" key="4">
    <source>
        <dbReference type="ARBA" id="ARBA00023136"/>
    </source>
</evidence>
<dbReference type="EMBL" id="UFVD01000001">
    <property type="protein sequence ID" value="SUX10094.1"/>
    <property type="molecule type" value="Genomic_DNA"/>
</dbReference>
<reference evidence="5 6" key="1">
    <citation type="submission" date="2018-06" db="EMBL/GenBank/DDBJ databases">
        <authorList>
            <consortium name="Pathogen Informatics"/>
            <person name="Doyle S."/>
        </authorList>
    </citation>
    <scope>NUCLEOTIDE SEQUENCE [LARGE SCALE GENOMIC DNA]</scope>
    <source>
        <strain evidence="5 6">NCTC12475</strain>
    </source>
</reference>
<dbReference type="InterPro" id="IPR007269">
    <property type="entry name" value="ICMT_MeTrfase"/>
</dbReference>
<evidence type="ECO:0000256" key="3">
    <source>
        <dbReference type="ARBA" id="ARBA00022989"/>
    </source>
</evidence>
<dbReference type="GO" id="GO:0016020">
    <property type="term" value="C:membrane"/>
    <property type="evidence" value="ECO:0007669"/>
    <property type="project" value="UniProtKB-SubCell"/>
</dbReference>
<keyword evidence="6" id="KW-1185">Reference proteome</keyword>
<gene>
    <name evidence="5" type="ORF">NCTC12475_00347</name>
</gene>
<dbReference type="InterPro" id="IPR052527">
    <property type="entry name" value="Metal_cation-efflux_comp"/>
</dbReference>
<dbReference type="RefSeq" id="WP_089182613.1">
    <property type="nucleotide sequence ID" value="NZ_CP043427.1"/>
</dbReference>
<evidence type="ECO:0000256" key="1">
    <source>
        <dbReference type="ARBA" id="ARBA00004141"/>
    </source>
</evidence>
<evidence type="ECO:0000313" key="5">
    <source>
        <dbReference type="EMBL" id="SUX10094.1"/>
    </source>
</evidence>
<dbReference type="AlphaFoldDB" id="A0A381DHK4"/>
<evidence type="ECO:0000256" key="2">
    <source>
        <dbReference type="ARBA" id="ARBA00022692"/>
    </source>
</evidence>
<organism evidence="5 6">
    <name type="scientific">Campylobacter sputorum subsp. sputorum</name>
    <dbReference type="NCBI Taxonomy" id="32024"/>
    <lineage>
        <taxon>Bacteria</taxon>
        <taxon>Pseudomonadati</taxon>
        <taxon>Campylobacterota</taxon>
        <taxon>Epsilonproteobacteria</taxon>
        <taxon>Campylobacterales</taxon>
        <taxon>Campylobacteraceae</taxon>
        <taxon>Campylobacter</taxon>
    </lineage>
</organism>
<keyword evidence="3" id="KW-1133">Transmembrane helix</keyword>
<dbReference type="Pfam" id="PF04140">
    <property type="entry name" value="ICMT"/>
    <property type="match status" value="1"/>
</dbReference>
<comment type="subcellular location">
    <subcellularLocation>
        <location evidence="1">Membrane</location>
        <topology evidence="1">Multi-pass membrane protein</topology>
    </subcellularLocation>
</comment>
<protein>
    <recommendedName>
        <fullName evidence="7">Isoprenylcysteine carboxyl methyltransferase family protein</fullName>
    </recommendedName>
</protein>
<dbReference type="GO" id="GO:0004671">
    <property type="term" value="F:protein C-terminal S-isoprenylcysteine carboxyl O-methyltransferase activity"/>
    <property type="evidence" value="ECO:0007669"/>
    <property type="project" value="InterPro"/>
</dbReference>
<dbReference type="STRING" id="32024.GCA_000788295_00332"/>
<keyword evidence="4" id="KW-0472">Membrane</keyword>
<accession>A0A381DHK4</accession>
<evidence type="ECO:0000313" key="6">
    <source>
        <dbReference type="Proteomes" id="UP000254920"/>
    </source>
</evidence>
<sequence length="179" mass="21102">MDYLIFILVFCVFILRLYFLKISKKNEKNILENGGKEYGVNNTKAITIVHVMFYLFCLFEAIVREVKLDIVSCIGLGLLLFAFFMLYYIVNYLLKDIWTVKLMIAKNHKYNPHFLFRTIKHPNYYLNIFPELVGLSMLCHASVSFIILAPIYLIIIYIRIKEEDNLIKNVIIPNGIKEF</sequence>
<evidence type="ECO:0008006" key="7">
    <source>
        <dbReference type="Google" id="ProtNLM"/>
    </source>
</evidence>
<keyword evidence="2" id="KW-0812">Transmembrane</keyword>
<dbReference type="OrthoDB" id="5363370at2"/>
<dbReference type="GeneID" id="93090794"/>
<dbReference type="PANTHER" id="PTHR43847">
    <property type="entry name" value="BLL3993 PROTEIN"/>
    <property type="match status" value="1"/>
</dbReference>
<dbReference type="Proteomes" id="UP000254920">
    <property type="component" value="Unassembled WGS sequence"/>
</dbReference>